<sequence>MHPIGERLITDLRQQLQSVADRSRAPKMQAYMKSAMPYYGVPMPTVRKISQQAFAQHTLPDVTSWRQTVRAMFDNARFREEWYAAVALSGYRAYDVYQRPAAVPLYKHLITHGAWWDIVDEVAGNRIGVLLKRYPAKITPTLLTWSQDSDMWLRRTSIIAQLAMREQTDTELLSAAIEPNLGDKEFFIRKAIGWALRQYARHDPEWVRDYVAAHEGELSGLSKREALKHL</sequence>
<dbReference type="RefSeq" id="WP_238145245.1">
    <property type="nucleotide sequence ID" value="NZ_PVUE01000003.1"/>
</dbReference>
<proteinExistence type="predicted"/>
<gene>
    <name evidence="1" type="ORF">CLV47_10337</name>
</gene>
<dbReference type="InterPro" id="IPR014825">
    <property type="entry name" value="DNA_alkylation"/>
</dbReference>
<dbReference type="InterPro" id="IPR016024">
    <property type="entry name" value="ARM-type_fold"/>
</dbReference>
<dbReference type="Gene3D" id="1.25.10.90">
    <property type="match status" value="1"/>
</dbReference>
<dbReference type="SUPFAM" id="SSF48371">
    <property type="entry name" value="ARM repeat"/>
    <property type="match status" value="1"/>
</dbReference>
<name>A0A2T1A367_9ACTN</name>
<keyword evidence="2" id="KW-1185">Reference proteome</keyword>
<dbReference type="PANTHER" id="PTHR34070">
    <property type="entry name" value="ARMADILLO-TYPE FOLD"/>
    <property type="match status" value="1"/>
</dbReference>
<dbReference type="Proteomes" id="UP000237752">
    <property type="component" value="Unassembled WGS sequence"/>
</dbReference>
<protein>
    <submittedName>
        <fullName evidence="1">3-methyladenine DNA glycosylase AlkD</fullName>
    </submittedName>
</protein>
<evidence type="ECO:0000313" key="1">
    <source>
        <dbReference type="EMBL" id="PRZ42984.1"/>
    </source>
</evidence>
<evidence type="ECO:0000313" key="2">
    <source>
        <dbReference type="Proteomes" id="UP000237752"/>
    </source>
</evidence>
<reference evidence="1 2" key="1">
    <citation type="submission" date="2018-03" db="EMBL/GenBank/DDBJ databases">
        <title>Genomic Encyclopedia of Archaeal and Bacterial Type Strains, Phase II (KMG-II): from individual species to whole genera.</title>
        <authorList>
            <person name="Goeker M."/>
        </authorList>
    </citation>
    <scope>NUCLEOTIDE SEQUENCE [LARGE SCALE GENOMIC DNA]</scope>
    <source>
        <strain evidence="1 2">DSM 100065</strain>
    </source>
</reference>
<dbReference type="CDD" id="cd07064">
    <property type="entry name" value="AlkD_like_1"/>
    <property type="match status" value="1"/>
</dbReference>
<accession>A0A2T1A367</accession>
<organism evidence="1 2">
    <name type="scientific">Antricoccus suffuscus</name>
    <dbReference type="NCBI Taxonomy" id="1629062"/>
    <lineage>
        <taxon>Bacteria</taxon>
        <taxon>Bacillati</taxon>
        <taxon>Actinomycetota</taxon>
        <taxon>Actinomycetes</taxon>
        <taxon>Geodermatophilales</taxon>
        <taxon>Antricoccaceae</taxon>
        <taxon>Antricoccus</taxon>
    </lineage>
</organism>
<dbReference type="AlphaFoldDB" id="A0A2T1A367"/>
<dbReference type="PANTHER" id="PTHR34070:SF1">
    <property type="entry name" value="DNA ALKYLATION REPAIR PROTEIN"/>
    <property type="match status" value="1"/>
</dbReference>
<dbReference type="EMBL" id="PVUE01000003">
    <property type="protein sequence ID" value="PRZ42984.1"/>
    <property type="molecule type" value="Genomic_DNA"/>
</dbReference>
<dbReference type="Pfam" id="PF08713">
    <property type="entry name" value="DNA_alkylation"/>
    <property type="match status" value="1"/>
</dbReference>
<comment type="caution">
    <text evidence="1">The sequence shown here is derived from an EMBL/GenBank/DDBJ whole genome shotgun (WGS) entry which is preliminary data.</text>
</comment>